<evidence type="ECO:0000313" key="7">
    <source>
        <dbReference type="EMBL" id="MBP2368581.1"/>
    </source>
</evidence>
<evidence type="ECO:0000256" key="5">
    <source>
        <dbReference type="ARBA" id="ARBA00023136"/>
    </source>
</evidence>
<comment type="subcellular location">
    <subcellularLocation>
        <location evidence="1">Cell membrane</location>
        <topology evidence="1">Multi-pass membrane protein</topology>
    </subcellularLocation>
</comment>
<feature type="transmembrane region" description="Helical" evidence="6">
    <location>
        <begin position="137"/>
        <end position="159"/>
    </location>
</feature>
<evidence type="ECO:0000256" key="6">
    <source>
        <dbReference type="SAM" id="Phobius"/>
    </source>
</evidence>
<feature type="transmembrane region" description="Helical" evidence="6">
    <location>
        <begin position="165"/>
        <end position="188"/>
    </location>
</feature>
<feature type="transmembrane region" description="Helical" evidence="6">
    <location>
        <begin position="97"/>
        <end position="116"/>
    </location>
</feature>
<feature type="transmembrane region" description="Helical" evidence="6">
    <location>
        <begin position="231"/>
        <end position="258"/>
    </location>
</feature>
<evidence type="ECO:0000256" key="4">
    <source>
        <dbReference type="ARBA" id="ARBA00022989"/>
    </source>
</evidence>
<dbReference type="EMBL" id="JAGINU010000001">
    <property type="protein sequence ID" value="MBP2368581.1"/>
    <property type="molecule type" value="Genomic_DNA"/>
</dbReference>
<feature type="transmembrane region" description="Helical" evidence="6">
    <location>
        <begin position="200"/>
        <end position="219"/>
    </location>
</feature>
<sequence length="281" mass="29106">MIMANLLELRDRAVLRYGDSLVLRVPRRMVAIGGYDRALALSAQAFVALVPVVVMVAALVPEHSAAGRELVSGLDPSGQAESALAGLFEEPPGVEPLTVLSSILLVLAVLGFTRTLQRAYLAGWEVPPHGARGLLHGLLAAVALVGEFALLALLGPVFAGVLDGTVTGIVVRAVAAVLLWWPILYLLLGGTVGWRTLLPGAALTGGGQVAVILVSGYYLPGAVNREAARYGMAGVAVALLSWLLVLGLLLVVSAVASAELVRPHSATRAEGTADDRPEPDA</sequence>
<dbReference type="Pfam" id="PF03631">
    <property type="entry name" value="Virul_fac_BrkB"/>
    <property type="match status" value="1"/>
</dbReference>
<proteinExistence type="predicted"/>
<accession>A0ABS4VXA6</accession>
<gene>
    <name evidence="7" type="ORF">JOF36_004277</name>
</gene>
<keyword evidence="2" id="KW-1003">Cell membrane</keyword>
<evidence type="ECO:0000256" key="3">
    <source>
        <dbReference type="ARBA" id="ARBA00022692"/>
    </source>
</evidence>
<protein>
    <submittedName>
        <fullName evidence="7">Membrane protein</fullName>
    </submittedName>
</protein>
<dbReference type="InterPro" id="IPR017039">
    <property type="entry name" value="Virul_fac_BrkB"/>
</dbReference>
<evidence type="ECO:0000256" key="2">
    <source>
        <dbReference type="ARBA" id="ARBA00022475"/>
    </source>
</evidence>
<reference evidence="7 8" key="1">
    <citation type="submission" date="2021-03" db="EMBL/GenBank/DDBJ databases">
        <title>Sequencing the genomes of 1000 actinobacteria strains.</title>
        <authorList>
            <person name="Klenk H.-P."/>
        </authorList>
    </citation>
    <scope>NUCLEOTIDE SEQUENCE [LARGE SCALE GENOMIC DNA]</scope>
    <source>
        <strain evidence="7 8">DSM 45256</strain>
    </source>
</reference>
<name>A0ABS4VXA6_9PSEU</name>
<evidence type="ECO:0000256" key="1">
    <source>
        <dbReference type="ARBA" id="ARBA00004651"/>
    </source>
</evidence>
<comment type="caution">
    <text evidence="7">The sequence shown here is derived from an EMBL/GenBank/DDBJ whole genome shotgun (WGS) entry which is preliminary data.</text>
</comment>
<organism evidence="7 8">
    <name type="scientific">Pseudonocardia parietis</name>
    <dbReference type="NCBI Taxonomy" id="570936"/>
    <lineage>
        <taxon>Bacteria</taxon>
        <taxon>Bacillati</taxon>
        <taxon>Actinomycetota</taxon>
        <taxon>Actinomycetes</taxon>
        <taxon>Pseudonocardiales</taxon>
        <taxon>Pseudonocardiaceae</taxon>
        <taxon>Pseudonocardia</taxon>
    </lineage>
</organism>
<keyword evidence="3 6" id="KW-0812">Transmembrane</keyword>
<feature type="transmembrane region" description="Helical" evidence="6">
    <location>
        <begin position="38"/>
        <end position="60"/>
    </location>
</feature>
<keyword evidence="8" id="KW-1185">Reference proteome</keyword>
<evidence type="ECO:0000313" key="8">
    <source>
        <dbReference type="Proteomes" id="UP001519295"/>
    </source>
</evidence>
<keyword evidence="4 6" id="KW-1133">Transmembrane helix</keyword>
<keyword evidence="5 6" id="KW-0472">Membrane</keyword>
<dbReference type="Proteomes" id="UP001519295">
    <property type="component" value="Unassembled WGS sequence"/>
</dbReference>